<evidence type="ECO:0000313" key="3">
    <source>
        <dbReference type="Proteomes" id="UP000039046"/>
    </source>
</evidence>
<keyword evidence="3" id="KW-1185">Reference proteome</keyword>
<protein>
    <recommendedName>
        <fullName evidence="1">DUF1868 domain-containing protein</fullName>
    </recommendedName>
</protein>
<dbReference type="InterPro" id="IPR015069">
    <property type="entry name" value="2H-PEstase_DUF1868"/>
</dbReference>
<sequence>MSCSNEYPPGVPSKFSPSGDVQLFPGNTVVAHIPPTSPLLAVLYQLYASISQQSTLRTKVALLPPSSWHMTVIEGVTNADCDPAKWPRGRCVAPVQDCTEEFADNLKDLNKSPVEDGLSPPYCARVVGLQPLTTGIALRLEAASKDEDLHIRWLRERIADEAVGFRMPDHDKYEFHVSIAYLLPYLGDAEKRALNTVLQEILERFPQFLEFNLDYVEFCSFENVFAFDRASLVADKTAVTSQEEKSKILENSPARQMRPSVDAHRLRWIVKDIPMDAPIDPDDPDWFMAIMVIEDATDNDSSTV</sequence>
<accession>A0A0A1TA87</accession>
<gene>
    <name evidence="2" type="ORF">VHEMI03208</name>
</gene>
<feature type="domain" description="DUF1868" evidence="1">
    <location>
        <begin position="14"/>
        <end position="110"/>
    </location>
</feature>
<organism evidence="2 3">
    <name type="scientific">[Torrubiella] hemipterigena</name>
    <dbReference type="NCBI Taxonomy" id="1531966"/>
    <lineage>
        <taxon>Eukaryota</taxon>
        <taxon>Fungi</taxon>
        <taxon>Dikarya</taxon>
        <taxon>Ascomycota</taxon>
        <taxon>Pezizomycotina</taxon>
        <taxon>Sordariomycetes</taxon>
        <taxon>Hypocreomycetidae</taxon>
        <taxon>Hypocreales</taxon>
        <taxon>Clavicipitaceae</taxon>
        <taxon>Clavicipitaceae incertae sedis</taxon>
        <taxon>'Torrubiella' clade</taxon>
    </lineage>
</organism>
<evidence type="ECO:0000313" key="2">
    <source>
        <dbReference type="EMBL" id="CEJ83187.1"/>
    </source>
</evidence>
<dbReference type="SUPFAM" id="SSF55144">
    <property type="entry name" value="LigT-like"/>
    <property type="match status" value="1"/>
</dbReference>
<dbReference type="EMBL" id="CDHN01000001">
    <property type="protein sequence ID" value="CEJ83187.1"/>
    <property type="molecule type" value="Genomic_DNA"/>
</dbReference>
<evidence type="ECO:0000259" key="1">
    <source>
        <dbReference type="Pfam" id="PF08975"/>
    </source>
</evidence>
<reference evidence="2 3" key="1">
    <citation type="journal article" date="2015" name="Genome Announc.">
        <title>Draft Genome Sequence and Gene Annotation of the Entomopathogenic Fungus Verticillium hemipterigenum.</title>
        <authorList>
            <person name="Horn F."/>
            <person name="Habel A."/>
            <person name="Scharf D.H."/>
            <person name="Dworschak J."/>
            <person name="Brakhage A.A."/>
            <person name="Guthke R."/>
            <person name="Hertweck C."/>
            <person name="Linde J."/>
        </authorList>
    </citation>
    <scope>NUCLEOTIDE SEQUENCE [LARGE SCALE GENOMIC DNA]</scope>
</reference>
<dbReference type="Pfam" id="PF08975">
    <property type="entry name" value="2H-phosphodiest"/>
    <property type="match status" value="1"/>
</dbReference>
<name>A0A0A1TA87_9HYPO</name>
<dbReference type="AlphaFoldDB" id="A0A0A1TA87"/>
<dbReference type="InterPro" id="IPR009097">
    <property type="entry name" value="Cyclic_Pdiesterase"/>
</dbReference>
<dbReference type="Gene3D" id="3.90.1140.10">
    <property type="entry name" value="Cyclic phosphodiesterase"/>
    <property type="match status" value="1"/>
</dbReference>
<dbReference type="Proteomes" id="UP000039046">
    <property type="component" value="Unassembled WGS sequence"/>
</dbReference>
<proteinExistence type="predicted"/>
<dbReference type="HOGENOM" id="CLU_073317_0_0_1"/>
<dbReference type="OrthoDB" id="2877829at2759"/>